<evidence type="ECO:0000256" key="6">
    <source>
        <dbReference type="RuleBase" id="RU003423"/>
    </source>
</evidence>
<dbReference type="InterPro" id="IPR036625">
    <property type="entry name" value="E3-bd_dom_sf"/>
</dbReference>
<feature type="region of interest" description="Disordered" evidence="7">
    <location>
        <begin position="79"/>
        <end position="98"/>
    </location>
</feature>
<keyword evidence="4 6" id="KW-0450">Lipoyl</keyword>
<dbReference type="InterPro" id="IPR001078">
    <property type="entry name" value="2-oxoacid_DH_actylTfrase"/>
</dbReference>
<evidence type="ECO:0000256" key="3">
    <source>
        <dbReference type="ARBA" id="ARBA00022679"/>
    </source>
</evidence>
<dbReference type="Gene3D" id="3.30.559.10">
    <property type="entry name" value="Chloramphenicol acetyltransferase-like domain"/>
    <property type="match status" value="1"/>
</dbReference>
<evidence type="ECO:0000256" key="1">
    <source>
        <dbReference type="ARBA" id="ARBA00001938"/>
    </source>
</evidence>
<feature type="domain" description="Peripheral subunit-binding (PSBD)" evidence="9">
    <location>
        <begin position="121"/>
        <end position="158"/>
    </location>
</feature>
<dbReference type="PROSITE" id="PS50968">
    <property type="entry name" value="BIOTINYL_LIPOYL"/>
    <property type="match status" value="1"/>
</dbReference>
<keyword evidence="5 6" id="KW-0012">Acyltransferase</keyword>
<evidence type="ECO:0000256" key="2">
    <source>
        <dbReference type="ARBA" id="ARBA00007317"/>
    </source>
</evidence>
<proteinExistence type="inferred from homology"/>
<dbReference type="Pfam" id="PF00198">
    <property type="entry name" value="2-oxoacid_dh"/>
    <property type="match status" value="1"/>
</dbReference>
<sequence>MSYQFKFPDVGEGLHEAEIVRWLVKKEDVIKADDPVVEVQTDKSVVEISSPVAGKVVSLAGEEGKVIHVGDVLITIDETGKSSKEDSPQKESKSKQEVKAIESKTMEYGIENNNKPPRRVRAAPTVRKLARQLGVNIEEVVGTGPSGRVIEEDVRNFSQTGRQAETITENHSTVSVHPSFDIHSTELIEEIPFRGLRRKISEKMVQSVYTIPHATGMGEFDVTKLVEFRNSLKPFAEKHGCKLTYLPFIIKAVTKALIENPYLNSSLDTEKEKIILKKYYNIGIATATKGGLVVPVIKNADKKSIIEIALELDQLSNKAREGKLLPKHMQGGTFTISSTGSMGGGTYATPIINYPEAAILGIYKIEDKPAVVDGEIVIRKMMGNALSFDHRIMDGLEVGLFMNSLTEILENPESLLLEVR</sequence>
<dbReference type="CDD" id="cd06849">
    <property type="entry name" value="lipoyl_domain"/>
    <property type="match status" value="1"/>
</dbReference>
<reference evidence="10 11" key="1">
    <citation type="submission" date="2015-07" db="EMBL/GenBank/DDBJ databases">
        <title>High-quality draft genome sequence of Oceanobacillus caeni HM6, a bacillus isolated from a human feces.</title>
        <authorList>
            <person name="Kumar J."/>
            <person name="Verma M.K."/>
            <person name="Pandey R."/>
            <person name="Bhambi M."/>
            <person name="Chauhan N."/>
        </authorList>
    </citation>
    <scope>NUCLEOTIDE SEQUENCE [LARGE SCALE GENOMIC DNA]</scope>
    <source>
        <strain evidence="10 11">HM6</strain>
    </source>
</reference>
<gene>
    <name evidence="10" type="ORF">AFL42_01710</name>
</gene>
<dbReference type="InterPro" id="IPR000089">
    <property type="entry name" value="Biotin_lipoyl"/>
</dbReference>
<keyword evidence="3 6" id="KW-0808">Transferase</keyword>
<evidence type="ECO:0000259" key="8">
    <source>
        <dbReference type="PROSITE" id="PS50968"/>
    </source>
</evidence>
<accession>A0ABR5MN41</accession>
<dbReference type="InterPro" id="IPR011053">
    <property type="entry name" value="Single_hybrid_motif"/>
</dbReference>
<evidence type="ECO:0000256" key="7">
    <source>
        <dbReference type="SAM" id="MobiDB-lite"/>
    </source>
</evidence>
<protein>
    <recommendedName>
        <fullName evidence="6">Dihydrolipoamide acetyltransferase component of pyruvate dehydrogenase complex</fullName>
        <ecNumber evidence="6">2.3.1.-</ecNumber>
    </recommendedName>
</protein>
<dbReference type="EC" id="2.3.1.-" evidence="6"/>
<dbReference type="SUPFAM" id="SSF47005">
    <property type="entry name" value="Peripheral subunit-binding domain of 2-oxo acid dehydrogenase complex"/>
    <property type="match status" value="1"/>
</dbReference>
<dbReference type="EMBL" id="LGTK01000003">
    <property type="protein sequence ID" value="KPH78448.1"/>
    <property type="molecule type" value="Genomic_DNA"/>
</dbReference>
<evidence type="ECO:0000313" key="10">
    <source>
        <dbReference type="EMBL" id="KPH78448.1"/>
    </source>
</evidence>
<dbReference type="PANTHER" id="PTHR43178">
    <property type="entry name" value="DIHYDROLIPOAMIDE ACETYLTRANSFERASE COMPONENT OF PYRUVATE DEHYDROGENASE COMPLEX"/>
    <property type="match status" value="1"/>
</dbReference>
<dbReference type="Gene3D" id="4.10.320.10">
    <property type="entry name" value="E3-binding domain"/>
    <property type="match status" value="1"/>
</dbReference>
<comment type="caution">
    <text evidence="10">The sequence shown here is derived from an EMBL/GenBank/DDBJ whole genome shotgun (WGS) entry which is preliminary data.</text>
</comment>
<dbReference type="SUPFAM" id="SSF51230">
    <property type="entry name" value="Single hybrid motif"/>
    <property type="match status" value="1"/>
</dbReference>
<dbReference type="PROSITE" id="PS51826">
    <property type="entry name" value="PSBD"/>
    <property type="match status" value="1"/>
</dbReference>
<dbReference type="Pfam" id="PF00364">
    <property type="entry name" value="Biotin_lipoyl"/>
    <property type="match status" value="1"/>
</dbReference>
<evidence type="ECO:0000313" key="11">
    <source>
        <dbReference type="Proteomes" id="UP000037854"/>
    </source>
</evidence>
<dbReference type="SUPFAM" id="SSF52777">
    <property type="entry name" value="CoA-dependent acyltransferases"/>
    <property type="match status" value="1"/>
</dbReference>
<evidence type="ECO:0000256" key="5">
    <source>
        <dbReference type="ARBA" id="ARBA00023315"/>
    </source>
</evidence>
<organism evidence="10 11">
    <name type="scientific">Oceanobacillus caeni</name>
    <dbReference type="NCBI Taxonomy" id="405946"/>
    <lineage>
        <taxon>Bacteria</taxon>
        <taxon>Bacillati</taxon>
        <taxon>Bacillota</taxon>
        <taxon>Bacilli</taxon>
        <taxon>Bacillales</taxon>
        <taxon>Bacillaceae</taxon>
        <taxon>Oceanobacillus</taxon>
    </lineage>
</organism>
<dbReference type="InterPro" id="IPR050743">
    <property type="entry name" value="2-oxoacid_DH_E2_comp"/>
</dbReference>
<keyword evidence="11" id="KW-1185">Reference proteome</keyword>
<dbReference type="InterPro" id="IPR023213">
    <property type="entry name" value="CAT-like_dom_sf"/>
</dbReference>
<evidence type="ECO:0000259" key="9">
    <source>
        <dbReference type="PROSITE" id="PS51826"/>
    </source>
</evidence>
<comment type="similarity">
    <text evidence="2 6">Belongs to the 2-oxoacid dehydrogenase family.</text>
</comment>
<dbReference type="InterPro" id="IPR004167">
    <property type="entry name" value="PSBD"/>
</dbReference>
<dbReference type="Proteomes" id="UP000037854">
    <property type="component" value="Unassembled WGS sequence"/>
</dbReference>
<name>A0ABR5MN41_9BACI</name>
<comment type="cofactor">
    <cofactor evidence="1 6">
        <name>(R)-lipoate</name>
        <dbReference type="ChEBI" id="CHEBI:83088"/>
    </cofactor>
</comment>
<dbReference type="Pfam" id="PF02817">
    <property type="entry name" value="E3_binding"/>
    <property type="match status" value="1"/>
</dbReference>
<evidence type="ECO:0000256" key="4">
    <source>
        <dbReference type="ARBA" id="ARBA00022823"/>
    </source>
</evidence>
<feature type="domain" description="Lipoyl-binding" evidence="8">
    <location>
        <begin position="2"/>
        <end position="77"/>
    </location>
</feature>
<dbReference type="RefSeq" id="WP_047184853.1">
    <property type="nucleotide sequence ID" value="NZ_JBHTKV010000001.1"/>
</dbReference>
<dbReference type="PANTHER" id="PTHR43178:SF5">
    <property type="entry name" value="LIPOAMIDE ACYLTRANSFERASE COMPONENT OF BRANCHED-CHAIN ALPHA-KETO ACID DEHYDROGENASE COMPLEX, MITOCHONDRIAL"/>
    <property type="match status" value="1"/>
</dbReference>
<dbReference type="Gene3D" id="2.40.50.100">
    <property type="match status" value="1"/>
</dbReference>